<evidence type="ECO:0000313" key="9">
    <source>
        <dbReference type="EMBL" id="SLN28061.1"/>
    </source>
</evidence>
<dbReference type="NCBIfam" id="NF004770">
    <property type="entry name" value="PRK06108.1"/>
    <property type="match status" value="1"/>
</dbReference>
<dbReference type="RefSeq" id="WP_085882210.1">
    <property type="nucleotide sequence ID" value="NZ_FWFR01000001.1"/>
</dbReference>
<dbReference type="Gene3D" id="3.40.640.10">
    <property type="entry name" value="Type I PLP-dependent aspartate aminotransferase-like (Major domain)"/>
    <property type="match status" value="1"/>
</dbReference>
<accession>A0A1Y5RY50</accession>
<dbReference type="CDD" id="cd00609">
    <property type="entry name" value="AAT_like"/>
    <property type="match status" value="1"/>
</dbReference>
<name>A0A1Y5RY50_9PROT</name>
<keyword evidence="10" id="KW-1185">Reference proteome</keyword>
<dbReference type="InterPro" id="IPR015421">
    <property type="entry name" value="PyrdxlP-dep_Trfase_major"/>
</dbReference>
<evidence type="ECO:0000256" key="6">
    <source>
        <dbReference type="ARBA" id="ARBA00049185"/>
    </source>
</evidence>
<evidence type="ECO:0000313" key="10">
    <source>
        <dbReference type="Proteomes" id="UP000193200"/>
    </source>
</evidence>
<dbReference type="PANTHER" id="PTHR46383">
    <property type="entry name" value="ASPARTATE AMINOTRANSFERASE"/>
    <property type="match status" value="1"/>
</dbReference>
<dbReference type="EMBL" id="FWFR01000001">
    <property type="protein sequence ID" value="SLN28061.1"/>
    <property type="molecule type" value="Genomic_DNA"/>
</dbReference>
<evidence type="ECO:0000259" key="8">
    <source>
        <dbReference type="Pfam" id="PF00155"/>
    </source>
</evidence>
<evidence type="ECO:0000256" key="4">
    <source>
        <dbReference type="ARBA" id="ARBA00022679"/>
    </source>
</evidence>
<feature type="domain" description="Aminotransferase class I/classII large" evidence="8">
    <location>
        <begin position="36"/>
        <end position="384"/>
    </location>
</feature>
<dbReference type="PROSITE" id="PS00105">
    <property type="entry name" value="AA_TRANSFER_CLASS_1"/>
    <property type="match status" value="1"/>
</dbReference>
<dbReference type="PANTHER" id="PTHR46383:SF2">
    <property type="entry name" value="AMINOTRANSFERASE"/>
    <property type="match status" value="1"/>
</dbReference>
<dbReference type="OrthoDB" id="9803354at2"/>
<comment type="cofactor">
    <cofactor evidence="1 7">
        <name>pyridoxal 5'-phosphate</name>
        <dbReference type="ChEBI" id="CHEBI:597326"/>
    </cofactor>
</comment>
<dbReference type="InParanoid" id="A0A1Y5RY50"/>
<dbReference type="GO" id="GO:0004069">
    <property type="term" value="F:L-aspartate:2-oxoglutarate aminotransferase activity"/>
    <property type="evidence" value="ECO:0007669"/>
    <property type="project" value="UniProtKB-EC"/>
</dbReference>
<dbReference type="InterPro" id="IPR004838">
    <property type="entry name" value="NHTrfase_class1_PyrdxlP-BS"/>
</dbReference>
<evidence type="ECO:0000256" key="5">
    <source>
        <dbReference type="ARBA" id="ARBA00022898"/>
    </source>
</evidence>
<keyword evidence="4 7" id="KW-0808">Transferase</keyword>
<keyword evidence="3 7" id="KW-0032">Aminotransferase</keyword>
<proteinExistence type="inferred from homology"/>
<keyword evidence="5" id="KW-0663">Pyridoxal phosphate</keyword>
<gene>
    <name evidence="9" type="primary">aspC_2</name>
    <name evidence="9" type="ORF">OCH7691_00931</name>
</gene>
<comment type="catalytic activity">
    <reaction evidence="6">
        <text>L-aspartate + 2-oxoglutarate = oxaloacetate + L-glutamate</text>
        <dbReference type="Rhea" id="RHEA:21824"/>
        <dbReference type="ChEBI" id="CHEBI:16452"/>
        <dbReference type="ChEBI" id="CHEBI:16810"/>
        <dbReference type="ChEBI" id="CHEBI:29985"/>
        <dbReference type="ChEBI" id="CHEBI:29991"/>
        <dbReference type="EC" id="2.6.1.1"/>
    </reaction>
</comment>
<comment type="similarity">
    <text evidence="2 7">Belongs to the class-I pyridoxal-phosphate-dependent aminotransferase family.</text>
</comment>
<dbReference type="GO" id="GO:0006520">
    <property type="term" value="P:amino acid metabolic process"/>
    <property type="evidence" value="ECO:0007669"/>
    <property type="project" value="InterPro"/>
</dbReference>
<sequence length="391" mass="42187">MRGIRDVIAGMEIQKIGEVSKLALDYPDTMPLWFGESDMATPEFVQAAAIAAMRAGHTRYVNKRGLPALRHAIAAYNEALFGRPVALERVTATASAMTAIMIAMQCLVGNGDNVVMVSPVWPNAVQCVTAMGGESRHVRLRDGEGGWQLDLDELFAACDERTRAFFIASPGNPTGWVMSPEEQRAILDFCRARGIWLIADEVYNRIVYDAPRNGFAHAPSMMEMIEPDDPVFVVYGFSKAYAMTGWRLGWLVHPPALGAAIGDLSGINNTGATSFVQHAGVAALGTEGEAFLATMIERCRVGREIVFQRLAALPGVRISRPEAAFYAFFAVDGIDDSLAFAQDLVRRHGVGLSPGSAFGPGNESCLRLCFANSEAVLSDALDRLTAALGRA</sequence>
<evidence type="ECO:0000256" key="7">
    <source>
        <dbReference type="RuleBase" id="RU000481"/>
    </source>
</evidence>
<organism evidence="9 10">
    <name type="scientific">Oceanibacterium hippocampi</name>
    <dbReference type="NCBI Taxonomy" id="745714"/>
    <lineage>
        <taxon>Bacteria</taxon>
        <taxon>Pseudomonadati</taxon>
        <taxon>Pseudomonadota</taxon>
        <taxon>Alphaproteobacteria</taxon>
        <taxon>Sneathiellales</taxon>
        <taxon>Sneathiellaceae</taxon>
        <taxon>Oceanibacterium</taxon>
    </lineage>
</organism>
<protein>
    <recommendedName>
        <fullName evidence="7">Aminotransferase</fullName>
        <ecNumber evidence="7">2.6.1.-</ecNumber>
    </recommendedName>
</protein>
<evidence type="ECO:0000256" key="3">
    <source>
        <dbReference type="ARBA" id="ARBA00022576"/>
    </source>
</evidence>
<dbReference type="Proteomes" id="UP000193200">
    <property type="component" value="Unassembled WGS sequence"/>
</dbReference>
<dbReference type="InterPro" id="IPR050596">
    <property type="entry name" value="AspAT/PAT-like"/>
</dbReference>
<dbReference type="SUPFAM" id="SSF53383">
    <property type="entry name" value="PLP-dependent transferases"/>
    <property type="match status" value="1"/>
</dbReference>
<evidence type="ECO:0000256" key="2">
    <source>
        <dbReference type="ARBA" id="ARBA00007441"/>
    </source>
</evidence>
<evidence type="ECO:0000256" key="1">
    <source>
        <dbReference type="ARBA" id="ARBA00001933"/>
    </source>
</evidence>
<reference evidence="9 10" key="1">
    <citation type="submission" date="2017-03" db="EMBL/GenBank/DDBJ databases">
        <authorList>
            <person name="Afonso C.L."/>
            <person name="Miller P.J."/>
            <person name="Scott M.A."/>
            <person name="Spackman E."/>
            <person name="Goraichik I."/>
            <person name="Dimitrov K.M."/>
            <person name="Suarez D.L."/>
            <person name="Swayne D.E."/>
        </authorList>
    </citation>
    <scope>NUCLEOTIDE SEQUENCE [LARGE SCALE GENOMIC DNA]</scope>
    <source>
        <strain evidence="9 10">CECT 7691</strain>
    </source>
</reference>
<dbReference type="InterPro" id="IPR004839">
    <property type="entry name" value="Aminotransferase_I/II_large"/>
</dbReference>
<dbReference type="AlphaFoldDB" id="A0A1Y5RY50"/>
<dbReference type="Pfam" id="PF00155">
    <property type="entry name" value="Aminotran_1_2"/>
    <property type="match status" value="1"/>
</dbReference>
<dbReference type="InterPro" id="IPR015424">
    <property type="entry name" value="PyrdxlP-dep_Trfase"/>
</dbReference>
<dbReference type="EC" id="2.6.1.-" evidence="7"/>
<dbReference type="GO" id="GO:0030170">
    <property type="term" value="F:pyridoxal phosphate binding"/>
    <property type="evidence" value="ECO:0007669"/>
    <property type="project" value="InterPro"/>
</dbReference>